<sequence length="289" mass="33353">MGTSFDIIMSNSTIFRQLLNMKELTVNQFSKQTGIARSKIYYQIKINKLKLNNGKINYEDALQLFNSKELEKHNTIHDIDIKHILNTLNLQNLNLQRQLDLAYEREKFYLAELANYRQYFLSPPLNTPTNKIDIQTKPENNLTDRYENSQSQMESKRDNQAPLKSCKSINKEMSSVNEVESHSTSTESIYNAMTSPESESGDTGWIQQTKEMVEQNPNVLIGTRLPNQDEREPLLNLKRQIKSTAQVAKVTAKKVSIPLTARNPNRKPTNETIANQDDLHKENHRNSEQ</sequence>
<feature type="region of interest" description="Disordered" evidence="1">
    <location>
        <begin position="127"/>
        <end position="163"/>
    </location>
</feature>
<comment type="caution">
    <text evidence="2">The sequence shown here is derived from an EMBL/GenBank/DDBJ whole genome shotgun (WGS) entry which is preliminary data.</text>
</comment>
<dbReference type="Proteomes" id="UP000013049">
    <property type="component" value="Unassembled WGS sequence"/>
</dbReference>
<accession>N8WGA2</accession>
<organism evidence="2 3">
    <name type="scientific">Acinetobacter vivianii</name>
    <dbReference type="NCBI Taxonomy" id="1776742"/>
    <lineage>
        <taxon>Bacteria</taxon>
        <taxon>Pseudomonadati</taxon>
        <taxon>Pseudomonadota</taxon>
        <taxon>Gammaproteobacteria</taxon>
        <taxon>Moraxellales</taxon>
        <taxon>Moraxellaceae</taxon>
        <taxon>Acinetobacter</taxon>
    </lineage>
</organism>
<dbReference type="AlphaFoldDB" id="N8WGA2"/>
<feature type="compositionally biased region" description="Polar residues" evidence="1">
    <location>
        <begin position="127"/>
        <end position="141"/>
    </location>
</feature>
<dbReference type="HOGENOM" id="CLU_1113942_0_0_6"/>
<evidence type="ECO:0000313" key="2">
    <source>
        <dbReference type="EMBL" id="ENU94277.1"/>
    </source>
</evidence>
<evidence type="ECO:0000256" key="1">
    <source>
        <dbReference type="SAM" id="MobiDB-lite"/>
    </source>
</evidence>
<gene>
    <name evidence="2" type="ORF">F971_00174</name>
</gene>
<feature type="region of interest" description="Disordered" evidence="1">
    <location>
        <begin position="258"/>
        <end position="289"/>
    </location>
</feature>
<dbReference type="eggNOG" id="ENOG5031RYY">
    <property type="taxonomic scope" value="Bacteria"/>
</dbReference>
<name>N8WGA2_9GAMM</name>
<reference evidence="2 3" key="1">
    <citation type="submission" date="2013-02" db="EMBL/GenBank/DDBJ databases">
        <title>The Genome Sequence of Acinetobacter sp. NIPH 758.</title>
        <authorList>
            <consortium name="The Broad Institute Genome Sequencing Platform"/>
            <consortium name="The Broad Institute Genome Sequencing Center for Infectious Disease"/>
            <person name="Cerqueira G."/>
            <person name="Feldgarden M."/>
            <person name="Courvalin P."/>
            <person name="Perichon B."/>
            <person name="Grillot-Courvalin C."/>
            <person name="Clermont D."/>
            <person name="Rocha E."/>
            <person name="Yoon E.-J."/>
            <person name="Nemec A."/>
            <person name="Walker B."/>
            <person name="Young S.K."/>
            <person name="Zeng Q."/>
            <person name="Gargeya S."/>
            <person name="Fitzgerald M."/>
            <person name="Haas B."/>
            <person name="Abouelleil A."/>
            <person name="Alvarado L."/>
            <person name="Arachchi H.M."/>
            <person name="Berlin A.M."/>
            <person name="Chapman S.B."/>
            <person name="Dewar J."/>
            <person name="Goldberg J."/>
            <person name="Griggs A."/>
            <person name="Gujja S."/>
            <person name="Hansen M."/>
            <person name="Howarth C."/>
            <person name="Imamovic A."/>
            <person name="Larimer J."/>
            <person name="McCowan C."/>
            <person name="Murphy C."/>
            <person name="Neiman D."/>
            <person name="Pearson M."/>
            <person name="Priest M."/>
            <person name="Roberts A."/>
            <person name="Saif S."/>
            <person name="Shea T."/>
            <person name="Sisk P."/>
            <person name="Sykes S."/>
            <person name="Wortman J."/>
            <person name="Nusbaum C."/>
            <person name="Birren B."/>
        </authorList>
    </citation>
    <scope>NUCLEOTIDE SEQUENCE [LARGE SCALE GENOMIC DNA]</scope>
    <source>
        <strain evidence="2 3">NIPH 758</strain>
    </source>
</reference>
<feature type="compositionally biased region" description="Basic and acidic residues" evidence="1">
    <location>
        <begin position="277"/>
        <end position="289"/>
    </location>
</feature>
<feature type="compositionally biased region" description="Polar residues" evidence="1">
    <location>
        <begin position="262"/>
        <end position="275"/>
    </location>
</feature>
<proteinExistence type="predicted"/>
<protein>
    <submittedName>
        <fullName evidence="2">Uncharacterized protein</fullName>
    </submittedName>
</protein>
<dbReference type="PATRIC" id="fig|1217712.3.peg.169"/>
<dbReference type="EMBL" id="APPC01000001">
    <property type="protein sequence ID" value="ENU94277.1"/>
    <property type="molecule type" value="Genomic_DNA"/>
</dbReference>
<evidence type="ECO:0000313" key="3">
    <source>
        <dbReference type="Proteomes" id="UP000013049"/>
    </source>
</evidence>